<evidence type="ECO:0000313" key="6">
    <source>
        <dbReference type="Proteomes" id="UP001596037"/>
    </source>
</evidence>
<comment type="caution">
    <text evidence="5">The sequence shown here is derived from an EMBL/GenBank/DDBJ whole genome shotgun (WGS) entry which is preliminary data.</text>
</comment>
<keyword evidence="6" id="KW-1185">Reference proteome</keyword>
<dbReference type="RefSeq" id="WP_376852561.1">
    <property type="nucleotide sequence ID" value="NZ_JBHSMF010000015.1"/>
</dbReference>
<dbReference type="Pfam" id="PF14833">
    <property type="entry name" value="NAD_binding_11"/>
    <property type="match status" value="1"/>
</dbReference>
<dbReference type="Gene3D" id="1.10.1040.10">
    <property type="entry name" value="N-(1-d-carboxylethyl)-l-norvaline Dehydrogenase, domain 2"/>
    <property type="match status" value="1"/>
</dbReference>
<dbReference type="InterPro" id="IPR029154">
    <property type="entry name" value="HIBADH-like_NADP-bd"/>
</dbReference>
<proteinExistence type="predicted"/>
<dbReference type="InterPro" id="IPR008927">
    <property type="entry name" value="6-PGluconate_DH-like_C_sf"/>
</dbReference>
<gene>
    <name evidence="5" type="ORF">ACFPOE_22390</name>
</gene>
<dbReference type="GO" id="GO:0016491">
    <property type="term" value="F:oxidoreductase activity"/>
    <property type="evidence" value="ECO:0007669"/>
    <property type="project" value="UniProtKB-KW"/>
</dbReference>
<dbReference type="InterPro" id="IPR013328">
    <property type="entry name" value="6PGD_dom2"/>
</dbReference>
<dbReference type="InterPro" id="IPR036291">
    <property type="entry name" value="NAD(P)-bd_dom_sf"/>
</dbReference>
<evidence type="ECO:0000256" key="2">
    <source>
        <dbReference type="ARBA" id="ARBA00023027"/>
    </source>
</evidence>
<dbReference type="SUPFAM" id="SSF51735">
    <property type="entry name" value="NAD(P)-binding Rossmann-fold domains"/>
    <property type="match status" value="1"/>
</dbReference>
<name>A0ABW0NIT5_9BURK</name>
<dbReference type="InterPro" id="IPR015815">
    <property type="entry name" value="HIBADH-related"/>
</dbReference>
<protein>
    <submittedName>
        <fullName evidence="5">NAD(P)-dependent oxidoreductase</fullName>
        <ecNumber evidence="5">1.1.-.-</ecNumber>
    </submittedName>
</protein>
<dbReference type="PIRSF" id="PIRSF000103">
    <property type="entry name" value="HIBADH"/>
    <property type="match status" value="1"/>
</dbReference>
<dbReference type="Gene3D" id="3.40.50.720">
    <property type="entry name" value="NAD(P)-binding Rossmann-like Domain"/>
    <property type="match status" value="1"/>
</dbReference>
<evidence type="ECO:0000256" key="1">
    <source>
        <dbReference type="ARBA" id="ARBA00023002"/>
    </source>
</evidence>
<sequence>MATIAFLGTGLLGSAFAEAAAKRGDTVTAWNRSADKVRQLEQFGVKAAAKPADAVRGASRVHLVLKDDAVVEEVIAAAGPGLAPDAVLIDHTTTLPGLTAARAERLKAQGIRYLHCPVFMGPPAARNAQGSMMVAGPRALFDSVKDALAPMTGRLQYMGERADLAAVNKLFGNAMIIAMSAAMADVLTIAQASGVAPADAIDLLKLLDLNAMVAGRGANMAKGNFAASFELAMARKDVRLMLETCGARPLAVLPAIAARMDQLIAAGHGAKDASVLGIDAVAPGSAA</sequence>
<evidence type="ECO:0000259" key="4">
    <source>
        <dbReference type="Pfam" id="PF14833"/>
    </source>
</evidence>
<dbReference type="InterPro" id="IPR006115">
    <property type="entry name" value="6PGDH_NADP-bd"/>
</dbReference>
<dbReference type="EC" id="1.1.-.-" evidence="5"/>
<dbReference type="EMBL" id="JBHSMF010000015">
    <property type="protein sequence ID" value="MFC5500309.1"/>
    <property type="molecule type" value="Genomic_DNA"/>
</dbReference>
<organism evidence="5 6">
    <name type="scientific">Caenimonas terrae</name>
    <dbReference type="NCBI Taxonomy" id="696074"/>
    <lineage>
        <taxon>Bacteria</taxon>
        <taxon>Pseudomonadati</taxon>
        <taxon>Pseudomonadota</taxon>
        <taxon>Betaproteobacteria</taxon>
        <taxon>Burkholderiales</taxon>
        <taxon>Comamonadaceae</taxon>
        <taxon>Caenimonas</taxon>
    </lineage>
</organism>
<dbReference type="Proteomes" id="UP001596037">
    <property type="component" value="Unassembled WGS sequence"/>
</dbReference>
<accession>A0ABW0NIT5</accession>
<feature type="domain" description="3-hydroxyisobutyrate dehydrogenase-like NAD-binding" evidence="4">
    <location>
        <begin position="167"/>
        <end position="273"/>
    </location>
</feature>
<dbReference type="SUPFAM" id="SSF48179">
    <property type="entry name" value="6-phosphogluconate dehydrogenase C-terminal domain-like"/>
    <property type="match status" value="1"/>
</dbReference>
<feature type="domain" description="6-phosphogluconate dehydrogenase NADP-binding" evidence="3">
    <location>
        <begin position="3"/>
        <end position="159"/>
    </location>
</feature>
<dbReference type="PANTHER" id="PTHR43580:SF2">
    <property type="entry name" value="CYTOKINE-LIKE NUCLEAR FACTOR N-PAC"/>
    <property type="match status" value="1"/>
</dbReference>
<dbReference type="Pfam" id="PF03446">
    <property type="entry name" value="NAD_binding_2"/>
    <property type="match status" value="1"/>
</dbReference>
<keyword evidence="2" id="KW-0520">NAD</keyword>
<evidence type="ECO:0000313" key="5">
    <source>
        <dbReference type="EMBL" id="MFC5500309.1"/>
    </source>
</evidence>
<dbReference type="PANTHER" id="PTHR43580">
    <property type="entry name" value="OXIDOREDUCTASE GLYR1-RELATED"/>
    <property type="match status" value="1"/>
</dbReference>
<evidence type="ECO:0000259" key="3">
    <source>
        <dbReference type="Pfam" id="PF03446"/>
    </source>
</evidence>
<dbReference type="InterPro" id="IPR051265">
    <property type="entry name" value="HIBADH-related_NP60_sf"/>
</dbReference>
<reference evidence="6" key="1">
    <citation type="journal article" date="2019" name="Int. J. Syst. Evol. Microbiol.">
        <title>The Global Catalogue of Microorganisms (GCM) 10K type strain sequencing project: providing services to taxonomists for standard genome sequencing and annotation.</title>
        <authorList>
            <consortium name="The Broad Institute Genomics Platform"/>
            <consortium name="The Broad Institute Genome Sequencing Center for Infectious Disease"/>
            <person name="Wu L."/>
            <person name="Ma J."/>
        </authorList>
    </citation>
    <scope>NUCLEOTIDE SEQUENCE [LARGE SCALE GENOMIC DNA]</scope>
    <source>
        <strain evidence="6">CCUG 57401</strain>
    </source>
</reference>
<keyword evidence="1 5" id="KW-0560">Oxidoreductase</keyword>